<evidence type="ECO:0000256" key="3">
    <source>
        <dbReference type="ARBA" id="ARBA00023242"/>
    </source>
</evidence>
<comment type="caution">
    <text evidence="6">The sequence shown here is derived from an EMBL/GenBank/DDBJ whole genome shotgun (WGS) entry which is preliminary data.</text>
</comment>
<organism evidence="6 7">
    <name type="scientific">Cytospora paraplurivora</name>
    <dbReference type="NCBI Taxonomy" id="2898453"/>
    <lineage>
        <taxon>Eukaryota</taxon>
        <taxon>Fungi</taxon>
        <taxon>Dikarya</taxon>
        <taxon>Ascomycota</taxon>
        <taxon>Pezizomycotina</taxon>
        <taxon>Sordariomycetes</taxon>
        <taxon>Sordariomycetidae</taxon>
        <taxon>Diaporthales</taxon>
        <taxon>Cytosporaceae</taxon>
        <taxon>Cytospora</taxon>
    </lineage>
</organism>
<evidence type="ECO:0000313" key="6">
    <source>
        <dbReference type="EMBL" id="KAK7744598.1"/>
    </source>
</evidence>
<feature type="region of interest" description="Disordered" evidence="4">
    <location>
        <begin position="66"/>
        <end position="117"/>
    </location>
</feature>
<dbReference type="Proteomes" id="UP001320245">
    <property type="component" value="Unassembled WGS sequence"/>
</dbReference>
<sequence>MSAWLESGRSAVEEALAAAFDRLDENIRTELQARDYKDSELFAELQQLKTQAAEVDRLQQENHSLKDEIERLRQTQRVRAPESSPKRRKVLGELSPNKASDPQHANPQGQGVDATSIVQKKYNKLRVRYKALELSRDEYKSKLRQRVEEIDRWAEGVDSRDRLIASLRKKLAQSRHAPDVIPDPRPEGTGHGGSMDDETLDPTTSVPKRPSPDSSFEQLIGAVSDTTGVSTSPTRAVLEHNPRQVVQSHLSEAITKDSTGEDCPLDDNIELPRLPEHSNNESRILVKVELSSDGPVFVSERSVRKRKHDREDEPNYQRLQRIKSEHSSSGPEYVGEVHNFVPAESLDFEEDAHVPTPRKRRDRSHNRQQDQEADAESTTGPLSSEISKSDATAPSAAAGKPPTPAQDLGLILPAFQASALHIALGRQSRPITPHNQQPYKSRSPLLDIGVRSLAEDETADLDNIQRPVARGRLDALLNSPSVRTPKPIIRPEPLGLHTPRDAFFGDHEDFPKVPAPRELPHGKRSLTKDATITPVAQLSTVNIPSPKTTVARGRPPKKPSILRDDMPRGRLTDREKTPIRRKPMDKLRPEDFKPNPRYNDGLSYVYDEVNRGKSAAERAAQTGCTDPSCCGKTFRAFAEAERSNIGPSVATRAEDIKLLEDYLGDEAYKLGTMTREEKEETWLQAKTWELANKFGKHRQRYARMPSPPGFWNVEFPNTQERAEERRQAEEIRKALVHERYREAMRPGGKWLFRDEEAR</sequence>
<evidence type="ECO:0000256" key="2">
    <source>
        <dbReference type="ARBA" id="ARBA00022763"/>
    </source>
</evidence>
<evidence type="ECO:0000313" key="7">
    <source>
        <dbReference type="Proteomes" id="UP001320245"/>
    </source>
</evidence>
<feature type="compositionally biased region" description="Polar residues" evidence="4">
    <location>
        <begin position="97"/>
        <end position="109"/>
    </location>
</feature>
<reference evidence="6 7" key="1">
    <citation type="journal article" date="2023" name="PLoS ONE">
        <title>Cytospora paraplurivora sp. nov. isolated from orchards with fruit tree decline syndrome in Ontario, Canada.</title>
        <authorList>
            <person name="Ilyukhin E."/>
            <person name="Nguyen H.D.T."/>
            <person name="Castle A.J."/>
            <person name="Ellouze W."/>
        </authorList>
    </citation>
    <scope>NUCLEOTIDE SEQUENCE [LARGE SCALE GENOMIC DNA]</scope>
    <source>
        <strain evidence="6 7">FDS-564</strain>
    </source>
</reference>
<evidence type="ECO:0000256" key="1">
    <source>
        <dbReference type="ARBA" id="ARBA00004123"/>
    </source>
</evidence>
<evidence type="ECO:0000259" key="5">
    <source>
        <dbReference type="Pfam" id="PF08573"/>
    </source>
</evidence>
<feature type="region of interest" description="Disordered" evidence="4">
    <location>
        <begin position="545"/>
        <end position="594"/>
    </location>
</feature>
<keyword evidence="7" id="KW-1185">Reference proteome</keyword>
<accession>A0AAN9UBI6</accession>
<dbReference type="InterPro" id="IPR013882">
    <property type="entry name" value="Ctp1_C"/>
</dbReference>
<dbReference type="GO" id="GO:0006281">
    <property type="term" value="P:DNA repair"/>
    <property type="evidence" value="ECO:0007669"/>
    <property type="project" value="InterPro"/>
</dbReference>
<dbReference type="Pfam" id="PF08573">
    <property type="entry name" value="SAE2"/>
    <property type="match status" value="1"/>
</dbReference>
<proteinExistence type="predicted"/>
<feature type="compositionally biased region" description="Polar residues" evidence="4">
    <location>
        <begin position="224"/>
        <end position="234"/>
    </location>
</feature>
<feature type="region of interest" description="Disordered" evidence="4">
    <location>
        <begin position="171"/>
        <end position="281"/>
    </location>
</feature>
<feature type="compositionally biased region" description="Basic and acidic residues" evidence="4">
    <location>
        <begin position="176"/>
        <end position="188"/>
    </location>
</feature>
<keyword evidence="3" id="KW-0539">Nucleus</keyword>
<dbReference type="AlphaFoldDB" id="A0AAN9UBI6"/>
<dbReference type="GO" id="GO:0005634">
    <property type="term" value="C:nucleus"/>
    <property type="evidence" value="ECO:0007669"/>
    <property type="project" value="UniProtKB-SubCell"/>
</dbReference>
<name>A0AAN9UBI6_9PEZI</name>
<feature type="region of interest" description="Disordered" evidence="4">
    <location>
        <begin position="295"/>
        <end position="406"/>
    </location>
</feature>
<feature type="compositionally biased region" description="Polar residues" evidence="4">
    <location>
        <begin position="201"/>
        <end position="217"/>
    </location>
</feature>
<feature type="compositionally biased region" description="Basic and acidic residues" evidence="4">
    <location>
        <begin position="561"/>
        <end position="594"/>
    </location>
</feature>
<comment type="subcellular location">
    <subcellularLocation>
        <location evidence="1">Nucleus</location>
    </subcellularLocation>
</comment>
<gene>
    <name evidence="6" type="ORF">SLS53_003484</name>
</gene>
<feature type="domain" description="DNA endonuclease activator Ctp1 C-terminal" evidence="5">
    <location>
        <begin position="606"/>
        <end position="720"/>
    </location>
</feature>
<feature type="compositionally biased region" description="Polar residues" evidence="4">
    <location>
        <begin position="376"/>
        <end position="392"/>
    </location>
</feature>
<protein>
    <recommendedName>
        <fullName evidence="5">DNA endonuclease activator Ctp1 C-terminal domain-containing protein</fullName>
    </recommendedName>
</protein>
<keyword evidence="2" id="KW-0227">DNA damage</keyword>
<dbReference type="EMBL" id="JAJSPL020000010">
    <property type="protein sequence ID" value="KAK7744598.1"/>
    <property type="molecule type" value="Genomic_DNA"/>
</dbReference>
<evidence type="ECO:0000256" key="4">
    <source>
        <dbReference type="SAM" id="MobiDB-lite"/>
    </source>
</evidence>